<evidence type="ECO:0000256" key="1">
    <source>
        <dbReference type="SAM" id="SignalP"/>
    </source>
</evidence>
<keyword evidence="3" id="KW-1185">Reference proteome</keyword>
<proteinExistence type="predicted"/>
<dbReference type="AlphaFoldDB" id="A0A5M6D0L1"/>
<dbReference type="PROSITE" id="PS51257">
    <property type="entry name" value="PROKAR_LIPOPROTEIN"/>
    <property type="match status" value="1"/>
</dbReference>
<feature type="chain" id="PRO_5024293489" evidence="1">
    <location>
        <begin position="25"/>
        <end position="887"/>
    </location>
</feature>
<keyword evidence="1" id="KW-0732">Signal</keyword>
<evidence type="ECO:0000313" key="2">
    <source>
        <dbReference type="EMBL" id="KAA5538695.1"/>
    </source>
</evidence>
<sequence length="887" mass="98937">MIKPMWTGLLVLAVGCVLPMPCPGAESNWPTVDRVAAQPLLLQTQRLEEALEYIGSPLPPGDVEKLRMLRREPDDKKVTAEIQAILDPLCVAAVRIGEGRLETTAVARRPELIQQGWRHHLVKVCNGAGLRSRLTVESPNARPLPHAKQEDVDSRWMAMTMFDGRPLQPNLSGLGLEYRIIQIYSRDAGEQQATLDFHVDLKDGKPGRVIREWRFDEGTDGWRAMNQVQMEASEGALQIKSTGNDPFIGADVGGVSGELLLRFRAATDEGGIIEVFWWTEGRPEPDGQRKINVPIIPGGSHQYEVSIPVQGVLAGIRIDPNVKPSAMRIDWIDLLHSRRQGENFSSVDLTFDAKPSIPVTLRIRDQPDRPVVAAFEIRDMRGRSYPEQTKRLAPDLFFHPQIYRRDGEIVHLPPGEYLVRCWRGPHSLPVTKQVVVHESPQAVEFQIQRWCDPTEDGWWSGDHHIHAAGCLHYVNPTEGVLPEHMLRQTMGEDLNVGCCLTWGPCFDYQKQFFTGAVDDVSQYPYLIRYDVEVSGFGSHASGHLNLLRLKEQIYPGGDSKHHWPTLGLNTLRWAKGQGAICGPAHSANGLTNYVGRLPGQDDGPNGLPHFNIPGFDGIGACEYVVDITHEVPGPDGIPVPAIDFISTMDTPRHDEWNMWYHTLNCGFRVRASGETDFPCMSGERVGIGRVYVNVPGQLNFEDWVQGIQDGRSYVSDGKAHLLDFQARTDAETDFLAVGDQGSELVAAGPTTIHCRAKCAVLLDPDQHRSASADPVEVELIVNGYPRATQTIVADGTLQDVTLQAEIDQSSWVALRVFPNAHTNPFFLTVDDQPIRASRASAEWFLACIDQCWKEKQPTYAIEEQQDARQAYDHARDVFQQILDECAQ</sequence>
<feature type="signal peptide" evidence="1">
    <location>
        <begin position="1"/>
        <end position="24"/>
    </location>
</feature>
<organism evidence="2 3">
    <name type="scientific">Roseiconus nitratireducens</name>
    <dbReference type="NCBI Taxonomy" id="2605748"/>
    <lineage>
        <taxon>Bacteria</taxon>
        <taxon>Pseudomonadati</taxon>
        <taxon>Planctomycetota</taxon>
        <taxon>Planctomycetia</taxon>
        <taxon>Pirellulales</taxon>
        <taxon>Pirellulaceae</taxon>
        <taxon>Roseiconus</taxon>
    </lineage>
</organism>
<dbReference type="Proteomes" id="UP000324479">
    <property type="component" value="Unassembled WGS sequence"/>
</dbReference>
<reference evidence="2 3" key="1">
    <citation type="submission" date="2019-08" db="EMBL/GenBank/DDBJ databases">
        <authorList>
            <person name="Dhanesh K."/>
            <person name="Kumar G."/>
            <person name="Sasikala C."/>
            <person name="Venkata Ramana C."/>
        </authorList>
    </citation>
    <scope>NUCLEOTIDE SEQUENCE [LARGE SCALE GENOMIC DNA]</scope>
    <source>
        <strain evidence="2 3">JC645</strain>
    </source>
</reference>
<comment type="caution">
    <text evidence="2">The sequence shown here is derived from an EMBL/GenBank/DDBJ whole genome shotgun (WGS) entry which is preliminary data.</text>
</comment>
<dbReference type="EMBL" id="VWOX01000027">
    <property type="protein sequence ID" value="KAA5538695.1"/>
    <property type="molecule type" value="Genomic_DNA"/>
</dbReference>
<gene>
    <name evidence="2" type="ORF">FYK55_26645</name>
</gene>
<evidence type="ECO:0000313" key="3">
    <source>
        <dbReference type="Proteomes" id="UP000324479"/>
    </source>
</evidence>
<accession>A0A5M6D0L1</accession>
<dbReference type="NCBIfam" id="NF038032">
    <property type="entry name" value="CehA_McbA_metalo"/>
    <property type="match status" value="1"/>
</dbReference>
<dbReference type="RefSeq" id="WP_150079692.1">
    <property type="nucleotide sequence ID" value="NZ_VWOX01000027.1"/>
</dbReference>
<protein>
    <submittedName>
        <fullName evidence="2">Uncharacterized protein</fullName>
    </submittedName>
</protein>
<name>A0A5M6D0L1_9BACT</name>